<dbReference type="EMBL" id="QNUK01000239">
    <property type="protein sequence ID" value="KAF5897331.1"/>
    <property type="molecule type" value="Genomic_DNA"/>
</dbReference>
<dbReference type="SUPFAM" id="SSF47095">
    <property type="entry name" value="HMG-box"/>
    <property type="match status" value="1"/>
</dbReference>
<keyword evidence="5" id="KW-1185">Reference proteome</keyword>
<reference evidence="4" key="1">
    <citation type="submission" date="2020-07" db="EMBL/GenBank/DDBJ databases">
        <title>Clarias magur genome sequencing, assembly and annotation.</title>
        <authorList>
            <person name="Kushwaha B."/>
            <person name="Kumar R."/>
            <person name="Das P."/>
            <person name="Joshi C.G."/>
            <person name="Kumar D."/>
            <person name="Nagpure N.S."/>
            <person name="Pandey M."/>
            <person name="Agarwal S."/>
            <person name="Srivastava S."/>
            <person name="Singh M."/>
            <person name="Sahoo L."/>
            <person name="Jayasankar P."/>
            <person name="Meher P.K."/>
            <person name="Koringa P.G."/>
            <person name="Iquebal M.A."/>
            <person name="Das S.P."/>
            <person name="Bit A."/>
            <person name="Patnaik S."/>
            <person name="Patel N."/>
            <person name="Shah T.M."/>
            <person name="Hinsu A."/>
            <person name="Jena J.K."/>
        </authorList>
    </citation>
    <scope>NUCLEOTIDE SEQUENCE</scope>
    <source>
        <strain evidence="4">CIFAMagur01</strain>
        <tissue evidence="4">Testis</tissue>
    </source>
</reference>
<dbReference type="Proteomes" id="UP000727407">
    <property type="component" value="Unassembled WGS sequence"/>
</dbReference>
<keyword evidence="1" id="KW-0238">DNA-binding</keyword>
<dbReference type="GO" id="GO:0003677">
    <property type="term" value="F:DNA binding"/>
    <property type="evidence" value="ECO:0007669"/>
    <property type="project" value="UniProtKB-UniRule"/>
</dbReference>
<dbReference type="InterPro" id="IPR036910">
    <property type="entry name" value="HMG_box_dom_sf"/>
</dbReference>
<proteinExistence type="predicted"/>
<dbReference type="InterPro" id="IPR052856">
    <property type="entry name" value="SOX30_TF"/>
</dbReference>
<dbReference type="Gene3D" id="1.10.30.10">
    <property type="entry name" value="High mobility group box domain"/>
    <property type="match status" value="1"/>
</dbReference>
<feature type="DNA-binding region" description="HMG box" evidence="1">
    <location>
        <begin position="9"/>
        <end position="77"/>
    </location>
</feature>
<dbReference type="InterPro" id="IPR009071">
    <property type="entry name" value="HMG_box_dom"/>
</dbReference>
<feature type="non-terminal residue" evidence="4">
    <location>
        <position position="216"/>
    </location>
</feature>
<evidence type="ECO:0000313" key="5">
    <source>
        <dbReference type="Proteomes" id="UP000727407"/>
    </source>
</evidence>
<feature type="compositionally biased region" description="Polar residues" evidence="2">
    <location>
        <begin position="95"/>
        <end position="104"/>
    </location>
</feature>
<keyword evidence="1" id="KW-0539">Nucleus</keyword>
<gene>
    <name evidence="4" type="ORF">DAT39_012958</name>
</gene>
<dbReference type="PANTHER" id="PTHR47279:SF1">
    <property type="entry name" value="TRANSCRIPTION FACTOR SOX-30"/>
    <property type="match status" value="1"/>
</dbReference>
<evidence type="ECO:0000313" key="4">
    <source>
        <dbReference type="EMBL" id="KAF5897331.1"/>
    </source>
</evidence>
<feature type="region of interest" description="Disordered" evidence="2">
    <location>
        <begin position="113"/>
        <end position="132"/>
    </location>
</feature>
<sequence length="216" mass="24954">KGKDNYSHIKRPMNAFMIWARTQRPILAKANPNASNAEISEQLGIEWRKLSEEQKMVYYAESRKLQWEHSQQFPDWQYNPRPLKKKQVGPEEAGSETTTMQNNLMLSDWEYTPRPRKRKRVSSKKTAPETTATQNNLIHSGNFHNTALPRRPDPTHHMVMDKSREVQVYDLQPESSDPFPCPTHLDSRVPMFSEVTLPGFSVAQLSCVAEPSFTQT</sequence>
<dbReference type="PANTHER" id="PTHR47279">
    <property type="entry name" value="TRANSCRIPTION FACTOR SOX-30"/>
    <property type="match status" value="1"/>
</dbReference>
<dbReference type="SMART" id="SM00398">
    <property type="entry name" value="HMG"/>
    <property type="match status" value="1"/>
</dbReference>
<feature type="compositionally biased region" description="Basic residues" evidence="2">
    <location>
        <begin position="114"/>
        <end position="123"/>
    </location>
</feature>
<organism evidence="4 5">
    <name type="scientific">Clarias magur</name>
    <name type="common">Asian catfish</name>
    <name type="synonym">Macropteronotus magur</name>
    <dbReference type="NCBI Taxonomy" id="1594786"/>
    <lineage>
        <taxon>Eukaryota</taxon>
        <taxon>Metazoa</taxon>
        <taxon>Chordata</taxon>
        <taxon>Craniata</taxon>
        <taxon>Vertebrata</taxon>
        <taxon>Euteleostomi</taxon>
        <taxon>Actinopterygii</taxon>
        <taxon>Neopterygii</taxon>
        <taxon>Teleostei</taxon>
        <taxon>Ostariophysi</taxon>
        <taxon>Siluriformes</taxon>
        <taxon>Clariidae</taxon>
        <taxon>Clarias</taxon>
    </lineage>
</organism>
<accession>A0A8J4X1J9</accession>
<dbReference type="PROSITE" id="PS50118">
    <property type="entry name" value="HMG_BOX_2"/>
    <property type="match status" value="1"/>
</dbReference>
<feature type="non-terminal residue" evidence="4">
    <location>
        <position position="1"/>
    </location>
</feature>
<name>A0A8J4X1J9_CLAMG</name>
<comment type="caution">
    <text evidence="4">The sequence shown here is derived from an EMBL/GenBank/DDBJ whole genome shotgun (WGS) entry which is preliminary data.</text>
</comment>
<dbReference type="GO" id="GO:0005634">
    <property type="term" value="C:nucleus"/>
    <property type="evidence" value="ECO:0007669"/>
    <property type="project" value="UniProtKB-UniRule"/>
</dbReference>
<evidence type="ECO:0000259" key="3">
    <source>
        <dbReference type="PROSITE" id="PS50118"/>
    </source>
</evidence>
<feature type="region of interest" description="Disordered" evidence="2">
    <location>
        <begin position="78"/>
        <end position="104"/>
    </location>
</feature>
<evidence type="ECO:0000256" key="1">
    <source>
        <dbReference type="PROSITE-ProRule" id="PRU00267"/>
    </source>
</evidence>
<dbReference type="AlphaFoldDB" id="A0A8J4X1J9"/>
<evidence type="ECO:0000256" key="2">
    <source>
        <dbReference type="SAM" id="MobiDB-lite"/>
    </source>
</evidence>
<feature type="domain" description="HMG box" evidence="3">
    <location>
        <begin position="9"/>
        <end position="77"/>
    </location>
</feature>
<protein>
    <submittedName>
        <fullName evidence="4">Transcription factor SOX-30</fullName>
    </submittedName>
</protein>
<dbReference type="Pfam" id="PF00505">
    <property type="entry name" value="HMG_box"/>
    <property type="match status" value="1"/>
</dbReference>
<dbReference type="OrthoDB" id="6247875at2759"/>